<sequence>MPQMSPMNWPVILLTCSNMLLLFIVMNYNNKNYTPPKINIIPLPTFSIMVANWKW</sequence>
<feature type="transmembrane region" description="Helical" evidence="1">
    <location>
        <begin position="6"/>
        <end position="28"/>
    </location>
</feature>
<proteinExistence type="predicted"/>
<accession>A0A7L9QDS4</accession>
<geneLocation type="mitochondrion" evidence="2"/>
<keyword evidence="2" id="KW-0496">Mitochondrion</keyword>
<protein>
    <submittedName>
        <fullName evidence="2">ATP synthase F0 subunit 8</fullName>
    </submittedName>
</protein>
<keyword evidence="1" id="KW-0472">Membrane</keyword>
<dbReference type="AlphaFoldDB" id="A0A7L9QDS4"/>
<evidence type="ECO:0000256" key="1">
    <source>
        <dbReference type="SAM" id="Phobius"/>
    </source>
</evidence>
<gene>
    <name evidence="2" type="primary">ATP8</name>
</gene>
<keyword evidence="1" id="KW-1133">Transmembrane helix</keyword>
<evidence type="ECO:0000313" key="2">
    <source>
        <dbReference type="EMBL" id="QOL00845.1"/>
    </source>
</evidence>
<dbReference type="EMBL" id="MK903581">
    <property type="protein sequence ID" value="QOL00845.1"/>
    <property type="molecule type" value="Genomic_DNA"/>
</dbReference>
<name>A0A7L9QDS4_9ORTH</name>
<organism evidence="2">
    <name type="scientific">Phyllomimus sinicus</name>
    <dbReference type="NCBI Taxonomy" id="948398"/>
    <lineage>
        <taxon>Eukaryota</taxon>
        <taxon>Metazoa</taxon>
        <taxon>Ecdysozoa</taxon>
        <taxon>Arthropoda</taxon>
        <taxon>Hexapoda</taxon>
        <taxon>Insecta</taxon>
        <taxon>Pterygota</taxon>
        <taxon>Neoptera</taxon>
        <taxon>Polyneoptera</taxon>
        <taxon>Orthoptera</taxon>
        <taxon>Ensifera</taxon>
        <taxon>Tettigoniidea</taxon>
        <taxon>Tettigonioidea</taxon>
        <taxon>Tettigoniidae</taxon>
        <taxon>Pseudophyllinae</taxon>
        <taxon>Phyllomimus</taxon>
    </lineage>
</organism>
<reference evidence="2" key="1">
    <citation type="journal article" date="2020" name="Mol. Phylogenet. Evol.">
        <title>Evolutionary rates of and selective constraints on the mitochondrial genomes of Orthoptera insects with different wing types.</title>
        <authorList>
            <person name="Chang H."/>
            <person name="Qiu Z."/>
            <person name="Yuan H."/>
            <person name="Wang X."/>
            <person name="Li X."/>
            <person name="Sun H."/>
            <person name="Guo X."/>
            <person name="Lu Y."/>
            <person name="Feng X."/>
            <person name="Majid M."/>
            <person name="Huang Y."/>
        </authorList>
    </citation>
    <scope>NUCLEOTIDE SEQUENCE</scope>
</reference>
<keyword evidence="1" id="KW-0812">Transmembrane</keyword>